<keyword evidence="3 9" id="KW-0813">Transport</keyword>
<dbReference type="PANTHER" id="PTHR23500">
    <property type="entry name" value="SOLUTE CARRIER FAMILY 2, FACILITATED GLUCOSE TRANSPORTER"/>
    <property type="match status" value="1"/>
</dbReference>
<sequence>MVGGPVENGEKDKRYAGHLTSFVVYASIVAASGGLIFGYDIGITGGVSSMDDFLKKFFPKVYRERHNKNNYCAYDNQALQAFTSSLFLAGMVASVFASYSTRLWGRKNSMLIAGLSFLIGAILNVAAQNLIMLIIGRICLGIGVGFGNQVVPLYLSEIAPAHLRGALNMMFQLATTFGILIANLINYGTNNIHPWGWRLSLGLAAIPATVLTMGGIFLPETPNSLIERGKIEEGKSMLKRVRGVPDVEEEYRDLVQASRVAGQIKHPFRNLLQTRNQPQLVMAIFLPFFQIATGINSVLFYAPQLFQTIGFGSSASLYSAIIIGATLSLSTFVSIALVDRVGRMKLFYAGGAQMFLTLVFLGIVMQLKLGLYNQLEKGWAVLIVVLICIYTAGFGWSWGSLGWTVPSEIFPLETRSAGQSIVVSVNFFFTFVLGQALLTMLCHFKFGIFYFFGGLVFLMTAFVALYLPETKGVPLEEMPLLWSSHWFWKRIVPPPSAIIPGSRSYSVRL</sequence>
<feature type="transmembrane region" description="Helical" evidence="10">
    <location>
        <begin position="197"/>
        <end position="218"/>
    </location>
</feature>
<evidence type="ECO:0000313" key="13">
    <source>
        <dbReference type="EMBL" id="OAE28474.1"/>
    </source>
</evidence>
<dbReference type="AlphaFoldDB" id="A0A176W643"/>
<reference evidence="15" key="3">
    <citation type="journal article" date="2020" name="Curr. Biol.">
        <title>Chromatin organization in early land plants reveals an ancestral association between H3K27me3, transposons, and constitutive heterochromatin.</title>
        <authorList>
            <person name="Montgomery S.A."/>
            <person name="Tanizawa Y."/>
            <person name="Galik B."/>
            <person name="Wang N."/>
            <person name="Ito T."/>
            <person name="Mochizuki T."/>
            <person name="Akimcheva S."/>
            <person name="Bowman J.L."/>
            <person name="Cognat V."/>
            <person name="Marechal-Drouard L."/>
            <person name="Ekker H."/>
            <person name="Hong S.F."/>
            <person name="Kohchi T."/>
            <person name="Lin S.S."/>
            <person name="Liu L.D."/>
            <person name="Nakamura Y."/>
            <person name="Valeeva L.R."/>
            <person name="Shakirov E.V."/>
            <person name="Shippen D.E."/>
            <person name="Wei W.L."/>
            <person name="Yagura M."/>
            <person name="Yamaoka S."/>
            <person name="Yamato K.T."/>
            <person name="Liu C."/>
            <person name="Berger F."/>
        </authorList>
    </citation>
    <scope>NUCLEOTIDE SEQUENCE [LARGE SCALE GENOMIC DNA]</scope>
    <source>
        <strain evidence="15">Tak-1</strain>
    </source>
</reference>
<evidence type="ECO:0000313" key="12">
    <source>
        <dbReference type="EMBL" id="BBN10658.1"/>
    </source>
</evidence>
<evidence type="ECO:0000256" key="10">
    <source>
        <dbReference type="SAM" id="Phobius"/>
    </source>
</evidence>
<keyword evidence="5 10" id="KW-0812">Transmembrane</keyword>
<organism evidence="13 14">
    <name type="scientific">Marchantia polymorpha subsp. ruderalis</name>
    <dbReference type="NCBI Taxonomy" id="1480154"/>
    <lineage>
        <taxon>Eukaryota</taxon>
        <taxon>Viridiplantae</taxon>
        <taxon>Streptophyta</taxon>
        <taxon>Embryophyta</taxon>
        <taxon>Marchantiophyta</taxon>
        <taxon>Marchantiopsida</taxon>
        <taxon>Marchantiidae</taxon>
        <taxon>Marchantiales</taxon>
        <taxon>Marchantiaceae</taxon>
        <taxon>Marchantia</taxon>
    </lineage>
</organism>
<keyword evidence="4" id="KW-0762">Sugar transport</keyword>
<evidence type="ECO:0000256" key="7">
    <source>
        <dbReference type="ARBA" id="ARBA00022989"/>
    </source>
</evidence>
<keyword evidence="7 10" id="KW-1133">Transmembrane helix</keyword>
<dbReference type="FunFam" id="1.20.1250.20:FF:000002">
    <property type="entry name" value="Sugar transport protein 13"/>
    <property type="match status" value="1"/>
</dbReference>
<dbReference type="EMBL" id="LVLJ01001739">
    <property type="protein sequence ID" value="OAE28474.1"/>
    <property type="molecule type" value="Genomic_DNA"/>
</dbReference>
<comment type="subcellular location">
    <subcellularLocation>
        <location evidence="1">Membrane</location>
        <topology evidence="1">Multi-pass membrane protein</topology>
    </subcellularLocation>
</comment>
<evidence type="ECO:0000313" key="15">
    <source>
        <dbReference type="Proteomes" id="UP001162541"/>
    </source>
</evidence>
<dbReference type="PROSITE" id="PS50850">
    <property type="entry name" value="MFS"/>
    <property type="match status" value="1"/>
</dbReference>
<evidence type="ECO:0000256" key="3">
    <source>
        <dbReference type="ARBA" id="ARBA00022448"/>
    </source>
</evidence>
<evidence type="ECO:0000256" key="5">
    <source>
        <dbReference type="ARBA" id="ARBA00022692"/>
    </source>
</evidence>
<dbReference type="InterPro" id="IPR036259">
    <property type="entry name" value="MFS_trans_sf"/>
</dbReference>
<keyword evidence="6" id="KW-0769">Symport</keyword>
<gene>
    <name evidence="13" type="ORF">AXG93_115s1650</name>
    <name evidence="12" type="ORF">Mp_5g05380</name>
</gene>
<feature type="transmembrane region" description="Helical" evidence="10">
    <location>
        <begin position="379"/>
        <end position="399"/>
    </location>
</feature>
<feature type="transmembrane region" description="Helical" evidence="10">
    <location>
        <begin position="109"/>
        <end position="127"/>
    </location>
</feature>
<dbReference type="PANTHER" id="PTHR23500:SF357">
    <property type="entry name" value="IP12678P"/>
    <property type="match status" value="1"/>
</dbReference>
<dbReference type="InterPro" id="IPR020846">
    <property type="entry name" value="MFS_dom"/>
</dbReference>
<protein>
    <recommendedName>
        <fullName evidence="11">Major facilitator superfamily (MFS) profile domain-containing protein</fullName>
    </recommendedName>
</protein>
<feature type="transmembrane region" description="Helical" evidence="10">
    <location>
        <begin position="420"/>
        <end position="441"/>
    </location>
</feature>
<evidence type="ECO:0000313" key="14">
    <source>
        <dbReference type="Proteomes" id="UP000077202"/>
    </source>
</evidence>
<feature type="transmembrane region" description="Helical" evidence="10">
    <location>
        <begin position="315"/>
        <end position="339"/>
    </location>
</feature>
<dbReference type="GO" id="GO:0015145">
    <property type="term" value="F:monosaccharide transmembrane transporter activity"/>
    <property type="evidence" value="ECO:0007669"/>
    <property type="project" value="InterPro"/>
</dbReference>
<dbReference type="Pfam" id="PF00083">
    <property type="entry name" value="Sugar_tr"/>
    <property type="match status" value="1"/>
</dbReference>
<dbReference type="Gene3D" id="1.20.1250.20">
    <property type="entry name" value="MFS general substrate transporter like domains"/>
    <property type="match status" value="1"/>
</dbReference>
<dbReference type="NCBIfam" id="TIGR00879">
    <property type="entry name" value="SP"/>
    <property type="match status" value="1"/>
</dbReference>
<feature type="domain" description="Major facilitator superfamily (MFS) profile" evidence="11">
    <location>
        <begin position="26"/>
        <end position="471"/>
    </location>
</feature>
<reference evidence="12" key="2">
    <citation type="journal article" date="2019" name="Curr. Biol.">
        <title>Chromatin organization in early land plants reveals an ancestral association between H3K27me3, transposons, and constitutive heterochromatin.</title>
        <authorList>
            <person name="Montgomery S.A."/>
            <person name="Tanizawa Y."/>
            <person name="Galik B."/>
            <person name="Wang N."/>
            <person name="Ito T."/>
            <person name="Mochizuki T."/>
            <person name="Akimcheva S."/>
            <person name="Bowman J."/>
            <person name="Cognat V."/>
            <person name="Drouard L."/>
            <person name="Ekker H."/>
            <person name="Houng S."/>
            <person name="Kohchi T."/>
            <person name="Lin S."/>
            <person name="Liu L.D."/>
            <person name="Nakamura Y."/>
            <person name="Valeeva L.R."/>
            <person name="Shakirov E.V."/>
            <person name="Shippen D.E."/>
            <person name="Wei W."/>
            <person name="Yagura M."/>
            <person name="Yamaoka S."/>
            <person name="Yamato K.T."/>
            <person name="Liu C."/>
            <person name="Berger F."/>
        </authorList>
    </citation>
    <scope>NUCLEOTIDE SEQUENCE [LARGE SCALE GENOMIC DNA]</scope>
    <source>
        <strain evidence="12">Tak-1</strain>
    </source>
</reference>
<proteinExistence type="inferred from homology"/>
<dbReference type="Proteomes" id="UP001162541">
    <property type="component" value="Chromosome 5"/>
</dbReference>
<evidence type="ECO:0000256" key="6">
    <source>
        <dbReference type="ARBA" id="ARBA00022847"/>
    </source>
</evidence>
<name>A0A176W643_MARPO</name>
<evidence type="ECO:0000256" key="1">
    <source>
        <dbReference type="ARBA" id="ARBA00004141"/>
    </source>
</evidence>
<dbReference type="Proteomes" id="UP000077202">
    <property type="component" value="Unassembled WGS sequence"/>
</dbReference>
<feature type="transmembrane region" description="Helical" evidence="10">
    <location>
        <begin position="346"/>
        <end position="367"/>
    </location>
</feature>
<feature type="transmembrane region" description="Helical" evidence="10">
    <location>
        <begin position="19"/>
        <end position="39"/>
    </location>
</feature>
<keyword evidence="8 10" id="KW-0472">Membrane</keyword>
<dbReference type="InterPro" id="IPR044778">
    <property type="entry name" value="MFS_STP/MST-like_plant"/>
</dbReference>
<dbReference type="CDD" id="cd17361">
    <property type="entry name" value="MFS_STP"/>
    <property type="match status" value="1"/>
</dbReference>
<evidence type="ECO:0000256" key="8">
    <source>
        <dbReference type="ARBA" id="ARBA00023136"/>
    </source>
</evidence>
<reference evidence="13 14" key="1">
    <citation type="submission" date="2016-03" db="EMBL/GenBank/DDBJ databases">
        <title>Mechanisms controlling the formation of the plant cell surface in tip-growing cells are functionally conserved among land plants.</title>
        <authorList>
            <person name="Honkanen S."/>
            <person name="Jones V.A."/>
            <person name="Morieri G."/>
            <person name="Champion C."/>
            <person name="Hetherington A.J."/>
            <person name="Kelly S."/>
            <person name="Saint-Marcoux D."/>
            <person name="Proust H."/>
            <person name="Prescott H."/>
            <person name="Dolan L."/>
        </authorList>
    </citation>
    <scope>NUCLEOTIDE SEQUENCE [LARGE SCALE GENOMIC DNA]</scope>
    <source>
        <strain evidence="14">cv. Tak-1 and cv. Tak-2</strain>
        <tissue evidence="13">Whole gametophyte</tissue>
    </source>
</reference>
<evidence type="ECO:0000259" key="11">
    <source>
        <dbReference type="PROSITE" id="PS50850"/>
    </source>
</evidence>
<evidence type="ECO:0000256" key="9">
    <source>
        <dbReference type="RuleBase" id="RU003346"/>
    </source>
</evidence>
<keyword evidence="14" id="KW-1185">Reference proteome</keyword>
<feature type="transmembrane region" description="Helical" evidence="10">
    <location>
        <begin position="167"/>
        <end position="185"/>
    </location>
</feature>
<feature type="transmembrane region" description="Helical" evidence="10">
    <location>
        <begin position="447"/>
        <end position="467"/>
    </location>
</feature>
<comment type="similarity">
    <text evidence="2 9">Belongs to the major facilitator superfamily. Sugar transporter (TC 2.A.1.1) family.</text>
</comment>
<dbReference type="InterPro" id="IPR045262">
    <property type="entry name" value="STP/PLT_plant"/>
</dbReference>
<evidence type="ECO:0000256" key="4">
    <source>
        <dbReference type="ARBA" id="ARBA00022597"/>
    </source>
</evidence>
<accession>A0A176W643</accession>
<dbReference type="SUPFAM" id="SSF103473">
    <property type="entry name" value="MFS general substrate transporter"/>
    <property type="match status" value="1"/>
</dbReference>
<dbReference type="InterPro" id="IPR005828">
    <property type="entry name" value="MFS_sugar_transport-like"/>
</dbReference>
<dbReference type="GO" id="GO:0015293">
    <property type="term" value="F:symporter activity"/>
    <property type="evidence" value="ECO:0007669"/>
    <property type="project" value="UniProtKB-KW"/>
</dbReference>
<dbReference type="GO" id="GO:0016020">
    <property type="term" value="C:membrane"/>
    <property type="evidence" value="ECO:0007669"/>
    <property type="project" value="UniProtKB-SubCell"/>
</dbReference>
<dbReference type="EMBL" id="AP019870">
    <property type="protein sequence ID" value="BBN10658.1"/>
    <property type="molecule type" value="Genomic_DNA"/>
</dbReference>
<feature type="transmembrane region" description="Helical" evidence="10">
    <location>
        <begin position="78"/>
        <end position="97"/>
    </location>
</feature>
<dbReference type="InterPro" id="IPR003663">
    <property type="entry name" value="Sugar/inositol_transpt"/>
</dbReference>
<evidence type="ECO:0000256" key="2">
    <source>
        <dbReference type="ARBA" id="ARBA00010992"/>
    </source>
</evidence>
<dbReference type="PRINTS" id="PR00171">
    <property type="entry name" value="SUGRTRNSPORT"/>
</dbReference>
<feature type="transmembrane region" description="Helical" evidence="10">
    <location>
        <begin position="280"/>
        <end position="303"/>
    </location>
</feature>